<dbReference type="PANTHER" id="PTHR33204:SF18">
    <property type="entry name" value="TRANSCRIPTIONAL REGULATORY PROTEIN"/>
    <property type="match status" value="1"/>
</dbReference>
<dbReference type="SUPFAM" id="SSF46785">
    <property type="entry name" value="Winged helix' DNA-binding domain"/>
    <property type="match status" value="1"/>
</dbReference>
<reference evidence="6" key="1">
    <citation type="journal article" date="2019" name="Int. J. Syst. Evol. Microbiol.">
        <title>The Global Catalogue of Microorganisms (GCM) 10K type strain sequencing project: providing services to taxonomists for standard genome sequencing and annotation.</title>
        <authorList>
            <consortium name="The Broad Institute Genomics Platform"/>
            <consortium name="The Broad Institute Genome Sequencing Center for Infectious Disease"/>
            <person name="Wu L."/>
            <person name="Ma J."/>
        </authorList>
    </citation>
    <scope>NUCLEOTIDE SEQUENCE [LARGE SCALE GENOMIC DNA]</scope>
    <source>
        <strain evidence="6">KACC 14249</strain>
    </source>
</reference>
<organism evidence="5 6">
    <name type="scientific">Angustibacter luteus</name>
    <dbReference type="NCBI Taxonomy" id="658456"/>
    <lineage>
        <taxon>Bacteria</taxon>
        <taxon>Bacillati</taxon>
        <taxon>Actinomycetota</taxon>
        <taxon>Actinomycetes</taxon>
        <taxon>Kineosporiales</taxon>
        <taxon>Kineosporiaceae</taxon>
    </lineage>
</organism>
<evidence type="ECO:0000256" key="3">
    <source>
        <dbReference type="ARBA" id="ARBA00023163"/>
    </source>
</evidence>
<dbReference type="PANTHER" id="PTHR33204">
    <property type="entry name" value="TRANSCRIPTIONAL REGULATOR, MARR FAMILY"/>
    <property type="match status" value="1"/>
</dbReference>
<accession>A0ABW1JAA1</accession>
<sequence>MRTSYSDYCPIAMGVDVLGDRWTPLVIRELMVGATGFNEIHRGIPRISRTLLTQRLRQLARQGLVRREVSTRGRPGRYVLTEAGEGLTPIVWAMGHWAAEWVFGDPTDEDCDGLSVIWRLHQHAIPAKLPATRTVVHFALTGPGAAEGWLAVDSSGATVCREDQGHDVDLAVQADTAQMHRWLNGRVPFRELVADGHARLIGPSRLARAFPTWFDMSLFAEGLRRAELRRQVVPVAPVALPPRATA</sequence>
<dbReference type="PROSITE" id="PS51118">
    <property type="entry name" value="HTH_HXLR"/>
    <property type="match status" value="1"/>
</dbReference>
<dbReference type="Proteomes" id="UP001596189">
    <property type="component" value="Unassembled WGS sequence"/>
</dbReference>
<dbReference type="RefSeq" id="WP_345717062.1">
    <property type="nucleotide sequence ID" value="NZ_BAABFP010000005.1"/>
</dbReference>
<evidence type="ECO:0000259" key="4">
    <source>
        <dbReference type="PROSITE" id="PS51118"/>
    </source>
</evidence>
<keyword evidence="2" id="KW-0238">DNA-binding</keyword>
<name>A0ABW1JAA1_9ACTN</name>
<dbReference type="Gene3D" id="1.10.10.10">
    <property type="entry name" value="Winged helix-like DNA-binding domain superfamily/Winged helix DNA-binding domain"/>
    <property type="match status" value="1"/>
</dbReference>
<evidence type="ECO:0000256" key="1">
    <source>
        <dbReference type="ARBA" id="ARBA00023015"/>
    </source>
</evidence>
<dbReference type="InterPro" id="IPR002577">
    <property type="entry name" value="HTH_HxlR"/>
</dbReference>
<feature type="domain" description="HTH hxlR-type" evidence="4">
    <location>
        <begin position="9"/>
        <end position="106"/>
    </location>
</feature>
<comment type="caution">
    <text evidence="5">The sequence shown here is derived from an EMBL/GenBank/DDBJ whole genome shotgun (WGS) entry which is preliminary data.</text>
</comment>
<dbReference type="Pfam" id="PF01638">
    <property type="entry name" value="HxlR"/>
    <property type="match status" value="1"/>
</dbReference>
<keyword evidence="6" id="KW-1185">Reference proteome</keyword>
<dbReference type="InterPro" id="IPR036390">
    <property type="entry name" value="WH_DNA-bd_sf"/>
</dbReference>
<evidence type="ECO:0000313" key="6">
    <source>
        <dbReference type="Proteomes" id="UP001596189"/>
    </source>
</evidence>
<gene>
    <name evidence="5" type="ORF">ACFQDO_03615</name>
</gene>
<proteinExistence type="predicted"/>
<dbReference type="InterPro" id="IPR036388">
    <property type="entry name" value="WH-like_DNA-bd_sf"/>
</dbReference>
<keyword evidence="3" id="KW-0804">Transcription</keyword>
<evidence type="ECO:0000256" key="2">
    <source>
        <dbReference type="ARBA" id="ARBA00023125"/>
    </source>
</evidence>
<keyword evidence="1" id="KW-0805">Transcription regulation</keyword>
<protein>
    <submittedName>
        <fullName evidence="5">Winged helix-turn-helix transcriptional regulator</fullName>
    </submittedName>
</protein>
<dbReference type="EMBL" id="JBHSRD010000002">
    <property type="protein sequence ID" value="MFC6006209.1"/>
    <property type="molecule type" value="Genomic_DNA"/>
</dbReference>
<evidence type="ECO:0000313" key="5">
    <source>
        <dbReference type="EMBL" id="MFC6006209.1"/>
    </source>
</evidence>